<organism evidence="6 7">
    <name type="scientific">Comamonas denitrificans</name>
    <dbReference type="NCBI Taxonomy" id="117506"/>
    <lineage>
        <taxon>Bacteria</taxon>
        <taxon>Pseudomonadati</taxon>
        <taxon>Pseudomonadota</taxon>
        <taxon>Betaproteobacteria</taxon>
        <taxon>Burkholderiales</taxon>
        <taxon>Comamonadaceae</taxon>
        <taxon>Comamonas</taxon>
    </lineage>
</organism>
<feature type="domain" description="Hemerythrin-like" evidence="5">
    <location>
        <begin position="18"/>
        <end position="127"/>
    </location>
</feature>
<dbReference type="GO" id="GO:0046872">
    <property type="term" value="F:metal ion binding"/>
    <property type="evidence" value="ECO:0007669"/>
    <property type="project" value="UniProtKB-KW"/>
</dbReference>
<dbReference type="InterPro" id="IPR012827">
    <property type="entry name" value="Hemerythrin_metal-bd"/>
</dbReference>
<keyword evidence="3" id="KW-0479">Metal-binding</keyword>
<dbReference type="NCBIfam" id="TIGR02481">
    <property type="entry name" value="hemeryth_dom"/>
    <property type="match status" value="1"/>
</dbReference>
<dbReference type="PANTHER" id="PTHR37164">
    <property type="entry name" value="BACTERIOHEMERYTHRIN"/>
    <property type="match status" value="1"/>
</dbReference>
<dbReference type="NCBIfam" id="NF033749">
    <property type="entry name" value="bact_hemeryth"/>
    <property type="match status" value="1"/>
</dbReference>
<dbReference type="InterPro" id="IPR016131">
    <property type="entry name" value="Haemerythrin_Fe_BS"/>
</dbReference>
<keyword evidence="7" id="KW-1185">Reference proteome</keyword>
<proteinExistence type="inferred from homology"/>
<dbReference type="Proteomes" id="UP000664731">
    <property type="component" value="Unassembled WGS sequence"/>
</dbReference>
<keyword evidence="4" id="KW-0408">Iron</keyword>
<evidence type="ECO:0000256" key="4">
    <source>
        <dbReference type="ARBA" id="ARBA00023004"/>
    </source>
</evidence>
<dbReference type="AlphaFoldDB" id="A0A939GUN8"/>
<dbReference type="InterPro" id="IPR012312">
    <property type="entry name" value="Hemerythrin-like"/>
</dbReference>
<keyword evidence="2" id="KW-0813">Transport</keyword>
<dbReference type="PANTHER" id="PTHR37164:SF1">
    <property type="entry name" value="BACTERIOHEMERYTHRIN"/>
    <property type="match status" value="1"/>
</dbReference>
<evidence type="ECO:0000256" key="2">
    <source>
        <dbReference type="ARBA" id="ARBA00022621"/>
    </source>
</evidence>
<dbReference type="Gene3D" id="1.20.120.50">
    <property type="entry name" value="Hemerythrin-like"/>
    <property type="match status" value="1"/>
</dbReference>
<dbReference type="CDD" id="cd12107">
    <property type="entry name" value="Hemerythrin"/>
    <property type="match status" value="1"/>
</dbReference>
<name>A0A939GUN8_9BURK</name>
<evidence type="ECO:0000313" key="7">
    <source>
        <dbReference type="Proteomes" id="UP000664731"/>
    </source>
</evidence>
<dbReference type="EMBL" id="JAFNME010000009">
    <property type="protein sequence ID" value="MBO1249335.1"/>
    <property type="molecule type" value="Genomic_DNA"/>
</dbReference>
<comment type="caution">
    <text evidence="6">The sequence shown here is derived from an EMBL/GenBank/DDBJ whole genome shotgun (WGS) entry which is preliminary data.</text>
</comment>
<dbReference type="GO" id="GO:0005344">
    <property type="term" value="F:oxygen carrier activity"/>
    <property type="evidence" value="ECO:0007669"/>
    <property type="project" value="UniProtKB-KW"/>
</dbReference>
<dbReference type="InterPro" id="IPR035938">
    <property type="entry name" value="Hemerythrin-like_sf"/>
</dbReference>
<dbReference type="RefSeq" id="WP_207574855.1">
    <property type="nucleotide sequence ID" value="NZ_JAFNME010000009.1"/>
</dbReference>
<gene>
    <name evidence="6" type="ORF">J1777_05720</name>
</gene>
<dbReference type="Pfam" id="PF01814">
    <property type="entry name" value="Hemerythrin"/>
    <property type="match status" value="1"/>
</dbReference>
<reference evidence="6" key="1">
    <citation type="submission" date="2021-03" db="EMBL/GenBank/DDBJ databases">
        <title>Comamonas denitrificans.</title>
        <authorList>
            <person name="Finster K."/>
        </authorList>
    </citation>
    <scope>NUCLEOTIDE SEQUENCE</scope>
    <source>
        <strain evidence="6">MM2021_4</strain>
    </source>
</reference>
<protein>
    <submittedName>
        <fullName evidence="6">Hemerythrin family protein</fullName>
    </submittedName>
</protein>
<evidence type="ECO:0000259" key="5">
    <source>
        <dbReference type="Pfam" id="PF01814"/>
    </source>
</evidence>
<evidence type="ECO:0000256" key="3">
    <source>
        <dbReference type="ARBA" id="ARBA00022723"/>
    </source>
</evidence>
<evidence type="ECO:0000313" key="6">
    <source>
        <dbReference type="EMBL" id="MBO1249335.1"/>
    </source>
</evidence>
<dbReference type="SUPFAM" id="SSF47188">
    <property type="entry name" value="Hemerythrin-like"/>
    <property type="match status" value="1"/>
</dbReference>
<dbReference type="InterPro" id="IPR050669">
    <property type="entry name" value="Hemerythrin"/>
</dbReference>
<comment type="similarity">
    <text evidence="1">Belongs to the hemerythrin family.</text>
</comment>
<keyword evidence="2" id="KW-0561">Oxygen transport</keyword>
<dbReference type="PROSITE" id="PS00550">
    <property type="entry name" value="HEMERYTHRINS"/>
    <property type="match status" value="1"/>
</dbReference>
<evidence type="ECO:0000256" key="1">
    <source>
        <dbReference type="ARBA" id="ARBA00010587"/>
    </source>
</evidence>
<accession>A0A939GUN8</accession>
<sequence>MTTPFVTWEGTYALGMVEIDEQHRTLFEIMNKMWQAIVRNEEVSAMVEILHSLELYAVQHFTEEELFMASFHYPHFDKHILLHQHFIQKITDEKERVTKGGKPSLDLLHFLRDWLLNHILIQDKHYADYFEKQQQQKNNKPSLLKNFFKRFGQVA</sequence>